<dbReference type="RefSeq" id="WP_085464946.1">
    <property type="nucleotide sequence ID" value="NZ_FXBL01000004.1"/>
</dbReference>
<keyword evidence="1" id="KW-0472">Membrane</keyword>
<feature type="transmembrane region" description="Helical" evidence="1">
    <location>
        <begin position="21"/>
        <end position="39"/>
    </location>
</feature>
<evidence type="ECO:0000256" key="1">
    <source>
        <dbReference type="SAM" id="Phobius"/>
    </source>
</evidence>
<reference evidence="2 3" key="1">
    <citation type="submission" date="2017-04" db="EMBL/GenBank/DDBJ databases">
        <authorList>
            <person name="Afonso C.L."/>
            <person name="Miller P.J."/>
            <person name="Scott M.A."/>
            <person name="Spackman E."/>
            <person name="Goraichik I."/>
            <person name="Dimitrov K.M."/>
            <person name="Suarez D.L."/>
            <person name="Swayne D.E."/>
        </authorList>
    </citation>
    <scope>NUCLEOTIDE SEQUENCE [LARGE SCALE GENOMIC DNA]</scope>
    <source>
        <strain evidence="2 3">B5P</strain>
    </source>
</reference>
<feature type="transmembrane region" description="Helical" evidence="1">
    <location>
        <begin position="86"/>
        <end position="102"/>
    </location>
</feature>
<evidence type="ECO:0000313" key="3">
    <source>
        <dbReference type="Proteomes" id="UP000193083"/>
    </source>
</evidence>
<dbReference type="Proteomes" id="UP000193083">
    <property type="component" value="Unassembled WGS sequence"/>
</dbReference>
<keyword evidence="1" id="KW-1133">Transmembrane helix</keyword>
<feature type="transmembrane region" description="Helical" evidence="1">
    <location>
        <begin position="108"/>
        <end position="130"/>
    </location>
</feature>
<gene>
    <name evidence="2" type="ORF">SAMN02982922_3077</name>
</gene>
<dbReference type="Pfam" id="PF19660">
    <property type="entry name" value="DUF6163"/>
    <property type="match status" value="1"/>
</dbReference>
<sequence>MAYRESPAVLRPTAVQQAFWWFHRIIAAYCIMFGTLYWVRLIGFYDGALWRFDLMPVHWQIAATALAALYPFAGIGLWMITSWGPVIWVLCAGTEIVMYAGFPELFGAKYSVVASHLLVACIYLGFRVILHFRQRRPAT</sequence>
<name>A0A1X7P367_9HYPH</name>
<feature type="transmembrane region" description="Helical" evidence="1">
    <location>
        <begin position="59"/>
        <end position="79"/>
    </location>
</feature>
<dbReference type="InterPro" id="IPR046161">
    <property type="entry name" value="DUF6163"/>
</dbReference>
<accession>A0A1X7P367</accession>
<protein>
    <submittedName>
        <fullName evidence="2">Uncharacterized protein</fullName>
    </submittedName>
</protein>
<dbReference type="EMBL" id="FXBL01000004">
    <property type="protein sequence ID" value="SMH44644.1"/>
    <property type="molecule type" value="Genomic_DNA"/>
</dbReference>
<dbReference type="OrthoDB" id="7843623at2"/>
<keyword evidence="1" id="KW-0812">Transmembrane</keyword>
<dbReference type="AlphaFoldDB" id="A0A1X7P367"/>
<organism evidence="2 3">
    <name type="scientific">Mesorhizobium australicum</name>
    <dbReference type="NCBI Taxonomy" id="536018"/>
    <lineage>
        <taxon>Bacteria</taxon>
        <taxon>Pseudomonadati</taxon>
        <taxon>Pseudomonadota</taxon>
        <taxon>Alphaproteobacteria</taxon>
        <taxon>Hyphomicrobiales</taxon>
        <taxon>Phyllobacteriaceae</taxon>
        <taxon>Mesorhizobium</taxon>
    </lineage>
</organism>
<proteinExistence type="predicted"/>
<evidence type="ECO:0000313" key="2">
    <source>
        <dbReference type="EMBL" id="SMH44644.1"/>
    </source>
</evidence>
<keyword evidence="3" id="KW-1185">Reference proteome</keyword>